<reference evidence="2 3" key="1">
    <citation type="submission" date="2016-03" db="EMBL/GenBank/DDBJ databases">
        <authorList>
            <person name="Ploux O."/>
        </authorList>
    </citation>
    <scope>NUCLEOTIDE SEQUENCE [LARGE SCALE GENOMIC DNA]</scope>
    <source>
        <strain evidence="2 3">UAMH 11012</strain>
    </source>
</reference>
<sequence>MAEKTKILILGSTGYIGGSILTELIDHGTADHQEISALIRQPYQASILKDQGINPIIFKSLDDFETIRNAAKDHDIVIAAADARHTESARAILTGLSERQKSTGRATHYIHTSGASMVGDWPISKDPPIEPMIYSDKHDNIFETEKNWPEEFSPVRKVNQLVVELGEKEGVKTYIVPPPLIFGPGTGFFTLGFGQIHMIVQLALKKKQSVTVGPGEGVWNRVHVKDLSRLYFLLVQALLDGKTDVPSGKTGYFFAENGFQSWREISDRVAKAGKEVGVFENCEVAAVTLQEAADEFYDGDLRHAEGVLVSNSRTSANNARDVLGWSTAFGEDAFHEEIVDVVSNMASQKED</sequence>
<keyword evidence="3" id="KW-1185">Reference proteome</keyword>
<evidence type="ECO:0000313" key="2">
    <source>
        <dbReference type="EMBL" id="CZR50992.1"/>
    </source>
</evidence>
<evidence type="ECO:0000259" key="1">
    <source>
        <dbReference type="Pfam" id="PF13460"/>
    </source>
</evidence>
<dbReference type="STRING" id="576137.A0A1L7WDX9"/>
<dbReference type="PANTHER" id="PTHR48079:SF6">
    <property type="entry name" value="NAD(P)-BINDING DOMAIN-CONTAINING PROTEIN-RELATED"/>
    <property type="match status" value="1"/>
</dbReference>
<dbReference type="PANTHER" id="PTHR48079">
    <property type="entry name" value="PROTEIN YEEZ"/>
    <property type="match status" value="1"/>
</dbReference>
<dbReference type="Gene3D" id="3.40.50.720">
    <property type="entry name" value="NAD(P)-binding Rossmann-like Domain"/>
    <property type="match status" value="1"/>
</dbReference>
<name>A0A1L7WDX9_9HELO</name>
<dbReference type="OrthoDB" id="10262413at2759"/>
<gene>
    <name evidence="2" type="ORF">PAC_00867</name>
</gene>
<evidence type="ECO:0000313" key="3">
    <source>
        <dbReference type="Proteomes" id="UP000184330"/>
    </source>
</evidence>
<dbReference type="GO" id="GO:0005737">
    <property type="term" value="C:cytoplasm"/>
    <property type="evidence" value="ECO:0007669"/>
    <property type="project" value="TreeGrafter"/>
</dbReference>
<accession>A0A1L7WDX9</accession>
<dbReference type="EMBL" id="FJOG01000001">
    <property type="protein sequence ID" value="CZR50992.1"/>
    <property type="molecule type" value="Genomic_DNA"/>
</dbReference>
<dbReference type="AlphaFoldDB" id="A0A1L7WDX9"/>
<dbReference type="Proteomes" id="UP000184330">
    <property type="component" value="Unassembled WGS sequence"/>
</dbReference>
<organism evidence="2 3">
    <name type="scientific">Phialocephala subalpina</name>
    <dbReference type="NCBI Taxonomy" id="576137"/>
    <lineage>
        <taxon>Eukaryota</taxon>
        <taxon>Fungi</taxon>
        <taxon>Dikarya</taxon>
        <taxon>Ascomycota</taxon>
        <taxon>Pezizomycotina</taxon>
        <taxon>Leotiomycetes</taxon>
        <taxon>Helotiales</taxon>
        <taxon>Mollisiaceae</taxon>
        <taxon>Phialocephala</taxon>
        <taxon>Phialocephala fortinii species complex</taxon>
    </lineage>
</organism>
<feature type="domain" description="NAD(P)-binding" evidence="1">
    <location>
        <begin position="11"/>
        <end position="94"/>
    </location>
</feature>
<dbReference type="Pfam" id="PF13460">
    <property type="entry name" value="NAD_binding_10"/>
    <property type="match status" value="1"/>
</dbReference>
<protein>
    <submittedName>
        <fullName evidence="2">Related to NAD dependent epimerase/dehydratase family protein</fullName>
    </submittedName>
</protein>
<dbReference type="SUPFAM" id="SSF51735">
    <property type="entry name" value="NAD(P)-binding Rossmann-fold domains"/>
    <property type="match status" value="1"/>
</dbReference>
<proteinExistence type="predicted"/>
<dbReference type="InterPro" id="IPR016040">
    <property type="entry name" value="NAD(P)-bd_dom"/>
</dbReference>
<dbReference type="GO" id="GO:0004029">
    <property type="term" value="F:aldehyde dehydrogenase (NAD+) activity"/>
    <property type="evidence" value="ECO:0007669"/>
    <property type="project" value="TreeGrafter"/>
</dbReference>
<dbReference type="InterPro" id="IPR051783">
    <property type="entry name" value="NAD(P)-dependent_oxidoreduct"/>
</dbReference>
<dbReference type="InterPro" id="IPR036291">
    <property type="entry name" value="NAD(P)-bd_dom_sf"/>
</dbReference>